<evidence type="ECO:0000313" key="2">
    <source>
        <dbReference type="Proteomes" id="UP000442694"/>
    </source>
</evidence>
<name>A0A833JF80_9BACT</name>
<reference evidence="1 2" key="1">
    <citation type="submission" date="2019-10" db="EMBL/GenBank/DDBJ databases">
        <title>New genus of Silvanigrellaceae.</title>
        <authorList>
            <person name="Pitt A."/>
            <person name="Hahn M.W."/>
        </authorList>
    </citation>
    <scope>NUCLEOTIDE SEQUENCE [LARGE SCALE GENOMIC DNA]</scope>
    <source>
        <strain evidence="1 2">33A1-SZDP</strain>
    </source>
</reference>
<dbReference type="EMBL" id="WFLN01000004">
    <property type="protein sequence ID" value="KAB8033585.1"/>
    <property type="molecule type" value="Genomic_DNA"/>
</dbReference>
<organism evidence="1 2">
    <name type="scientific">Fluviispira multicolorata</name>
    <dbReference type="NCBI Taxonomy" id="2654512"/>
    <lineage>
        <taxon>Bacteria</taxon>
        <taxon>Pseudomonadati</taxon>
        <taxon>Bdellovibrionota</taxon>
        <taxon>Oligoflexia</taxon>
        <taxon>Silvanigrellales</taxon>
        <taxon>Silvanigrellaceae</taxon>
        <taxon>Fluviispira</taxon>
    </lineage>
</organism>
<dbReference type="AlphaFoldDB" id="A0A833JF80"/>
<comment type="caution">
    <text evidence="1">The sequence shown here is derived from an EMBL/GenBank/DDBJ whole genome shotgun (WGS) entry which is preliminary data.</text>
</comment>
<evidence type="ECO:0008006" key="3">
    <source>
        <dbReference type="Google" id="ProtNLM"/>
    </source>
</evidence>
<protein>
    <recommendedName>
        <fullName evidence="3">Transposase</fullName>
    </recommendedName>
</protein>
<keyword evidence="2" id="KW-1185">Reference proteome</keyword>
<dbReference type="RefSeq" id="WP_152211671.1">
    <property type="nucleotide sequence ID" value="NZ_WFLN01000004.1"/>
</dbReference>
<evidence type="ECO:0000313" key="1">
    <source>
        <dbReference type="EMBL" id="KAB8033585.1"/>
    </source>
</evidence>
<accession>A0A833JF80</accession>
<proteinExistence type="predicted"/>
<sequence>MNNNINPINKVDSKNQISIPTNITSQKAWDIARERYKILEPILGLDTIPKNKIKDLCNELKISRSTLFRLVKKYKDSVGAVNALAPQPPPGGGGKKRINRDVEKIIAELIEKIYLNKQRNSIKSVIMEVRRQCVQASLKAPSKNTIHRRINLLSARYIIEKRKGKLSAHSFTPNRGSDLFREKNGALANTTIMVVFI</sequence>
<dbReference type="Proteomes" id="UP000442694">
    <property type="component" value="Unassembled WGS sequence"/>
</dbReference>
<gene>
    <name evidence="1" type="ORF">GCL57_02435</name>
</gene>